<accession>A0A545T2R2</accession>
<sequence>MDQIYCLPINSSAAQVNQKFAEIGCRLVSDFETEFEHVYAYQVRDQLNEFEYSHSKDNSIHYLSFRAEFEQSLLNDILGRVELLTDDDLGQLTQSKKAAHRLLAIELMAVKFEEKYYPLLNVLKDDSEQKVANAAKKLITTVVGSKSDWLSTYHSMIHPHDRRQFIRWLIYDYANTSDKNSFDLSTTEEILKLGLQDQDWEVRVSTIIAVARMNLIALFSLVEKVDLNISAGTLPNKKDRELINGVKRVALMILTKTQPQNVDINNIKHQRWLSLYEAVKSENINVSCYITQLVYYFSTPANLLSEEHVQPFCEGIVLKDDKFYLSNSDIELVWIPVGEYFVNHLNEEDNYIKVLQEGFFISRFPLMADESNLLTASIEGIRSFLKDLSQSNESIEIRLPNYTEWQVASRSMDVRNYPWGWGIEDDWTVRASEFGLGLFWPEIGELICEENDYFLVDKFGFKVVDYEQIQREKVEKLESSFRIVINKK</sequence>
<name>A0A545T2R2_9GAMM</name>
<evidence type="ECO:0000313" key="1">
    <source>
        <dbReference type="EMBL" id="TQV71513.1"/>
    </source>
</evidence>
<organism evidence="1 2">
    <name type="scientific">Aliikangiella marina</name>
    <dbReference type="NCBI Taxonomy" id="1712262"/>
    <lineage>
        <taxon>Bacteria</taxon>
        <taxon>Pseudomonadati</taxon>
        <taxon>Pseudomonadota</taxon>
        <taxon>Gammaproteobacteria</taxon>
        <taxon>Oceanospirillales</taxon>
        <taxon>Pleioneaceae</taxon>
        <taxon>Aliikangiella</taxon>
    </lineage>
</organism>
<reference evidence="1 2" key="1">
    <citation type="submission" date="2019-06" db="EMBL/GenBank/DDBJ databases">
        <title>Draft genome of Aliikangiella marina GYP-15.</title>
        <authorList>
            <person name="Wang G."/>
        </authorList>
    </citation>
    <scope>NUCLEOTIDE SEQUENCE [LARGE SCALE GENOMIC DNA]</scope>
    <source>
        <strain evidence="1 2">GYP-15</strain>
    </source>
</reference>
<protein>
    <submittedName>
        <fullName evidence="1">Uncharacterized protein</fullName>
    </submittedName>
</protein>
<dbReference type="AlphaFoldDB" id="A0A545T2R2"/>
<dbReference type="OrthoDB" id="5486007at2"/>
<dbReference type="Proteomes" id="UP000317839">
    <property type="component" value="Unassembled WGS sequence"/>
</dbReference>
<evidence type="ECO:0000313" key="2">
    <source>
        <dbReference type="Proteomes" id="UP000317839"/>
    </source>
</evidence>
<comment type="caution">
    <text evidence="1">The sequence shown here is derived from an EMBL/GenBank/DDBJ whole genome shotgun (WGS) entry which is preliminary data.</text>
</comment>
<dbReference type="EMBL" id="VIKR01000006">
    <property type="protein sequence ID" value="TQV71513.1"/>
    <property type="molecule type" value="Genomic_DNA"/>
</dbReference>
<keyword evidence="2" id="KW-1185">Reference proteome</keyword>
<dbReference type="RefSeq" id="WP_142943912.1">
    <property type="nucleotide sequence ID" value="NZ_VIKR01000006.1"/>
</dbReference>
<gene>
    <name evidence="1" type="ORF">FLL45_20390</name>
</gene>
<proteinExistence type="predicted"/>